<dbReference type="Pfam" id="PF22617">
    <property type="entry name" value="HCS_D2"/>
    <property type="match status" value="1"/>
</dbReference>
<accession>A0A9W6GML7</accession>
<dbReference type="FunFam" id="1.10.238.260:FF:000001">
    <property type="entry name" value="2-isopropylmalate synthase"/>
    <property type="match status" value="1"/>
</dbReference>
<gene>
    <name evidence="11 13" type="primary">leuA</name>
    <name evidence="13" type="ORF">PM10SUCC1_27670</name>
</gene>
<dbReference type="HAMAP" id="MF_01025">
    <property type="entry name" value="LeuA_type1"/>
    <property type="match status" value="1"/>
</dbReference>
<dbReference type="SUPFAM" id="SSF110921">
    <property type="entry name" value="2-isopropylmalate synthase LeuA, allosteric (dimerisation) domain"/>
    <property type="match status" value="1"/>
</dbReference>
<dbReference type="InterPro" id="IPR005671">
    <property type="entry name" value="LeuA_bact_synth"/>
</dbReference>
<comment type="similarity">
    <text evidence="2 11">Belongs to the alpha-IPM synthase/homocitrate synthase family. LeuA type 1 subfamily.</text>
</comment>
<evidence type="ECO:0000256" key="5">
    <source>
        <dbReference type="ARBA" id="ARBA00022430"/>
    </source>
</evidence>
<dbReference type="GO" id="GO:0009098">
    <property type="term" value="P:L-leucine biosynthetic process"/>
    <property type="evidence" value="ECO:0007669"/>
    <property type="project" value="UniProtKB-UniRule"/>
</dbReference>
<dbReference type="InterPro" id="IPR013785">
    <property type="entry name" value="Aldolase_TIM"/>
</dbReference>
<evidence type="ECO:0000256" key="3">
    <source>
        <dbReference type="ARBA" id="ARBA00012973"/>
    </source>
</evidence>
<dbReference type="Pfam" id="PF00682">
    <property type="entry name" value="HMGL-like"/>
    <property type="match status" value="1"/>
</dbReference>
<dbReference type="InterPro" id="IPR054691">
    <property type="entry name" value="LeuA/HCS_post-cat"/>
</dbReference>
<dbReference type="Gene3D" id="3.20.20.70">
    <property type="entry name" value="Aldolase class I"/>
    <property type="match status" value="1"/>
</dbReference>
<evidence type="ECO:0000259" key="12">
    <source>
        <dbReference type="PROSITE" id="PS50991"/>
    </source>
</evidence>
<keyword evidence="11" id="KW-0963">Cytoplasm</keyword>
<evidence type="ECO:0000256" key="9">
    <source>
        <dbReference type="ARBA" id="ARBA00023211"/>
    </source>
</evidence>
<evidence type="ECO:0000256" key="2">
    <source>
        <dbReference type="ARBA" id="ARBA00009396"/>
    </source>
</evidence>
<feature type="binding site" evidence="11">
    <location>
        <position position="237"/>
    </location>
    <ligand>
        <name>Mn(2+)</name>
        <dbReference type="ChEBI" id="CHEBI:29035"/>
    </ligand>
</feature>
<dbReference type="NCBIfam" id="TIGR00973">
    <property type="entry name" value="leuA_bact"/>
    <property type="match status" value="1"/>
</dbReference>
<dbReference type="EMBL" id="BSDY01000015">
    <property type="protein sequence ID" value="GLI57253.1"/>
    <property type="molecule type" value="Genomic_DNA"/>
</dbReference>
<dbReference type="Pfam" id="PF08502">
    <property type="entry name" value="LeuA_dimer"/>
    <property type="match status" value="1"/>
</dbReference>
<dbReference type="GO" id="GO:0005737">
    <property type="term" value="C:cytoplasm"/>
    <property type="evidence" value="ECO:0007669"/>
    <property type="project" value="UniProtKB-UniRule"/>
</dbReference>
<evidence type="ECO:0000256" key="11">
    <source>
        <dbReference type="HAMAP-Rule" id="MF_01025"/>
    </source>
</evidence>
<reference evidence="13" key="1">
    <citation type="submission" date="2022-12" db="EMBL/GenBank/DDBJ databases">
        <title>Reference genome sequencing for broad-spectrum identification of bacterial and archaeal isolates by mass spectrometry.</title>
        <authorList>
            <person name="Sekiguchi Y."/>
            <person name="Tourlousse D.M."/>
        </authorList>
    </citation>
    <scope>NUCLEOTIDE SEQUENCE</scope>
    <source>
        <strain evidence="13">10succ1</strain>
    </source>
</reference>
<feature type="binding site" evidence="11">
    <location>
        <position position="201"/>
    </location>
    <ligand>
        <name>Mn(2+)</name>
        <dbReference type="ChEBI" id="CHEBI:29035"/>
    </ligand>
</feature>
<dbReference type="GO" id="GO:0003852">
    <property type="term" value="F:2-isopropylmalate synthase activity"/>
    <property type="evidence" value="ECO:0007669"/>
    <property type="project" value="UniProtKB-UniRule"/>
</dbReference>
<dbReference type="PROSITE" id="PS00815">
    <property type="entry name" value="AIPM_HOMOCIT_SYNTH_1"/>
    <property type="match status" value="1"/>
</dbReference>
<feature type="binding site" evidence="11">
    <location>
        <position position="203"/>
    </location>
    <ligand>
        <name>Mn(2+)</name>
        <dbReference type="ChEBI" id="CHEBI:29035"/>
    </ligand>
</feature>
<keyword evidence="8 11" id="KW-0479">Metal-binding</keyword>
<keyword evidence="9 11" id="KW-0464">Manganese</keyword>
<feature type="domain" description="Pyruvate carboxyltransferase" evidence="12">
    <location>
        <begin position="4"/>
        <end position="266"/>
    </location>
</feature>
<feature type="region of interest" description="Regulatory domain" evidence="11">
    <location>
        <begin position="390"/>
        <end position="503"/>
    </location>
</feature>
<evidence type="ECO:0000313" key="14">
    <source>
        <dbReference type="Proteomes" id="UP001144471"/>
    </source>
</evidence>
<dbReference type="SMART" id="SM00917">
    <property type="entry name" value="LeuA_dimer"/>
    <property type="match status" value="1"/>
</dbReference>
<dbReference type="Proteomes" id="UP001144471">
    <property type="component" value="Unassembled WGS sequence"/>
</dbReference>
<dbReference type="RefSeq" id="WP_281836783.1">
    <property type="nucleotide sequence ID" value="NZ_BSDY01000015.1"/>
</dbReference>
<comment type="pathway">
    <text evidence="1 11">Amino-acid biosynthesis; L-leucine biosynthesis; L-leucine from 3-methyl-2-oxobutanoate: step 1/4.</text>
</comment>
<organism evidence="13 14">
    <name type="scientific">Propionigenium maris DSM 9537</name>
    <dbReference type="NCBI Taxonomy" id="1123000"/>
    <lineage>
        <taxon>Bacteria</taxon>
        <taxon>Fusobacteriati</taxon>
        <taxon>Fusobacteriota</taxon>
        <taxon>Fusobacteriia</taxon>
        <taxon>Fusobacteriales</taxon>
        <taxon>Fusobacteriaceae</taxon>
        <taxon>Propionigenium</taxon>
    </lineage>
</organism>
<comment type="caution">
    <text evidence="13">The sequence shown here is derived from an EMBL/GenBank/DDBJ whole genome shotgun (WGS) entry which is preliminary data.</text>
</comment>
<dbReference type="InterPro" id="IPR036230">
    <property type="entry name" value="LeuA_allosteric_dom_sf"/>
</dbReference>
<dbReference type="NCBIfam" id="NF002086">
    <property type="entry name" value="PRK00915.1-3"/>
    <property type="match status" value="1"/>
</dbReference>
<dbReference type="InterPro" id="IPR000891">
    <property type="entry name" value="PYR_CT"/>
</dbReference>
<dbReference type="InterPro" id="IPR050073">
    <property type="entry name" value="2-IPM_HCS-like"/>
</dbReference>
<feature type="binding site" evidence="11">
    <location>
        <position position="13"/>
    </location>
    <ligand>
        <name>Mn(2+)</name>
        <dbReference type="ChEBI" id="CHEBI:29035"/>
    </ligand>
</feature>
<dbReference type="AlphaFoldDB" id="A0A9W6GML7"/>
<proteinExistence type="inferred from homology"/>
<evidence type="ECO:0000313" key="13">
    <source>
        <dbReference type="EMBL" id="GLI57253.1"/>
    </source>
</evidence>
<keyword evidence="7 11" id="KW-0808">Transferase</keyword>
<dbReference type="InterPro" id="IPR002034">
    <property type="entry name" value="AIPM/Hcit_synth_CS"/>
</dbReference>
<comment type="subunit">
    <text evidence="11">Homodimer.</text>
</comment>
<dbReference type="FunFam" id="3.20.20.70:FF:000010">
    <property type="entry name" value="2-isopropylmalate synthase"/>
    <property type="match status" value="1"/>
</dbReference>
<comment type="catalytic activity">
    <reaction evidence="11">
        <text>3-methyl-2-oxobutanoate + acetyl-CoA + H2O = (2S)-2-isopropylmalate + CoA + H(+)</text>
        <dbReference type="Rhea" id="RHEA:21524"/>
        <dbReference type="ChEBI" id="CHEBI:1178"/>
        <dbReference type="ChEBI" id="CHEBI:11851"/>
        <dbReference type="ChEBI" id="CHEBI:15377"/>
        <dbReference type="ChEBI" id="CHEBI:15378"/>
        <dbReference type="ChEBI" id="CHEBI:57287"/>
        <dbReference type="ChEBI" id="CHEBI:57288"/>
        <dbReference type="EC" id="2.3.3.13"/>
    </reaction>
</comment>
<dbReference type="PROSITE" id="PS50991">
    <property type="entry name" value="PYR_CT"/>
    <property type="match status" value="1"/>
</dbReference>
<dbReference type="SUPFAM" id="SSF51569">
    <property type="entry name" value="Aldolase"/>
    <property type="match status" value="1"/>
</dbReference>
<evidence type="ECO:0000256" key="4">
    <source>
        <dbReference type="ARBA" id="ARBA00018198"/>
    </source>
</evidence>
<sequence length="503" mass="55184">MRRIKIFDTTLRDGEQTPGVNLNAQEKALIAKKLDRMGVDVIEAGFAAASKGDFEAIREISRVVETATVASLARALPGDIDRAWDSIREAKFPRIHTFIATSDIHMKYKLKMTEDEVYKQAVDMVRYAKGKCRDIEFSCEDASRSRREFIYRVLEGVIEAGATVVNIPDTVGYSYPDEFGTLIRDIRNNVPNIERAEISVHCHNDLGLATANAAAAIKAGAHQVECTVNGLGERAGNTALEEIVMLMRVREKELNATTNIASTHIAPTSATVSQLAGIGVQPNKAIVGGNAFAHESGIHQHGVLENATTYEIMTPESVGYSKNKMVFGKHSGKHAFTDKLREMGYDFNREKIDELFKKFKALTDVKKEIFDADIEYLAQGSIKEVEEKTKLVTFEVVRHSLNCIKADIVMESSGRKEFGSGTGDGPVNAIYQGINTLLGREYELKEYSIHGITGGADAQGEVRVRVAHGDSVGSGRGIHTDIVRASAEAYIDAINCIESIRIA</sequence>
<dbReference type="Gene3D" id="1.10.238.260">
    <property type="match status" value="1"/>
</dbReference>
<dbReference type="Gene3D" id="3.30.160.270">
    <property type="match status" value="1"/>
</dbReference>
<dbReference type="PANTHER" id="PTHR10277">
    <property type="entry name" value="HOMOCITRATE SYNTHASE-RELATED"/>
    <property type="match status" value="1"/>
</dbReference>
<dbReference type="PROSITE" id="PS00816">
    <property type="entry name" value="AIPM_HOMOCIT_SYNTH_2"/>
    <property type="match status" value="1"/>
</dbReference>
<comment type="function">
    <text evidence="11">Catalyzes the condensation of the acetyl group of acetyl-CoA with 3-methyl-2-oxobutanoate (2-ketoisovalerate) to form 3-carboxy-3-hydroxy-4-methylpentanoate (2-isopropylmalate).</text>
</comment>
<comment type="cofactor">
    <cofactor evidence="11">
        <name>Mn(2+)</name>
        <dbReference type="ChEBI" id="CHEBI:29035"/>
    </cofactor>
</comment>
<keyword evidence="6 11" id="KW-0028">Amino-acid biosynthesis</keyword>
<evidence type="ECO:0000256" key="8">
    <source>
        <dbReference type="ARBA" id="ARBA00022723"/>
    </source>
</evidence>
<keyword evidence="14" id="KW-1185">Reference proteome</keyword>
<evidence type="ECO:0000256" key="6">
    <source>
        <dbReference type="ARBA" id="ARBA00022605"/>
    </source>
</evidence>
<keyword evidence="10 11" id="KW-0100">Branched-chain amino acid biosynthesis</keyword>
<evidence type="ECO:0000256" key="1">
    <source>
        <dbReference type="ARBA" id="ARBA00004689"/>
    </source>
</evidence>
<protein>
    <recommendedName>
        <fullName evidence="4 11">2-isopropylmalate synthase</fullName>
        <ecNumber evidence="3 11">2.3.3.13</ecNumber>
    </recommendedName>
    <alternativeName>
        <fullName evidence="11">Alpha-IPM synthase</fullName>
    </alternativeName>
    <alternativeName>
        <fullName evidence="11">Alpha-isopropylmalate synthase</fullName>
    </alternativeName>
</protein>
<evidence type="ECO:0000256" key="10">
    <source>
        <dbReference type="ARBA" id="ARBA00023304"/>
    </source>
</evidence>
<evidence type="ECO:0000256" key="7">
    <source>
        <dbReference type="ARBA" id="ARBA00022679"/>
    </source>
</evidence>
<dbReference type="CDD" id="cd07940">
    <property type="entry name" value="DRE_TIM_IPMS"/>
    <property type="match status" value="1"/>
</dbReference>
<dbReference type="GO" id="GO:0003985">
    <property type="term" value="F:acetyl-CoA C-acetyltransferase activity"/>
    <property type="evidence" value="ECO:0007669"/>
    <property type="project" value="UniProtKB-UniRule"/>
</dbReference>
<dbReference type="GO" id="GO:0030145">
    <property type="term" value="F:manganese ion binding"/>
    <property type="evidence" value="ECO:0007669"/>
    <property type="project" value="UniProtKB-UniRule"/>
</dbReference>
<dbReference type="PANTHER" id="PTHR10277:SF9">
    <property type="entry name" value="2-ISOPROPYLMALATE SYNTHASE 1, CHLOROPLASTIC-RELATED"/>
    <property type="match status" value="1"/>
</dbReference>
<dbReference type="InterPro" id="IPR013709">
    <property type="entry name" value="2-isopropylmalate_synth_dimer"/>
</dbReference>
<name>A0A9W6GML7_9FUSO</name>
<dbReference type="EC" id="2.3.3.13" evidence="3 11"/>
<keyword evidence="5 11" id="KW-0432">Leucine biosynthesis</keyword>